<gene>
    <name evidence="2" type="ORF">HALLA_13240</name>
</gene>
<dbReference type="HOGENOM" id="CLU_2565603_0_0_2"/>
<organism evidence="2 3">
    <name type="scientific">Halostagnicola larsenii XH-48</name>
    <dbReference type="NCBI Taxonomy" id="797299"/>
    <lineage>
        <taxon>Archaea</taxon>
        <taxon>Methanobacteriati</taxon>
        <taxon>Methanobacteriota</taxon>
        <taxon>Stenosarchaea group</taxon>
        <taxon>Halobacteria</taxon>
        <taxon>Halobacteriales</taxon>
        <taxon>Natrialbaceae</taxon>
        <taxon>Halostagnicola</taxon>
    </lineage>
</organism>
<sequence>MGKWFRIWTKIHHYHYPIIGLFGLFATVMVASPGAHVSSLGPLRVDPFYVSLVAFGSLLVLSLTDEYDPEAYGLESSDDDR</sequence>
<dbReference type="KEGG" id="hlr:HALLA_13240"/>
<feature type="transmembrane region" description="Helical" evidence="1">
    <location>
        <begin position="47"/>
        <end position="64"/>
    </location>
</feature>
<dbReference type="eggNOG" id="ENOG502N5I6">
    <property type="taxonomic scope" value="Archaea"/>
</dbReference>
<evidence type="ECO:0000256" key="1">
    <source>
        <dbReference type="SAM" id="Phobius"/>
    </source>
</evidence>
<dbReference type="GeneID" id="25145403"/>
<feature type="transmembrane region" description="Helical" evidence="1">
    <location>
        <begin position="14"/>
        <end position="35"/>
    </location>
</feature>
<reference evidence="2 3" key="1">
    <citation type="submission" date="2014-01" db="EMBL/GenBank/DDBJ databases">
        <authorList>
            <consortium name="DOE Joint Genome Institute"/>
            <person name="Anderson I."/>
            <person name="Huntemann M."/>
            <person name="Han J."/>
            <person name="Chen A."/>
            <person name="Kyrpides N."/>
            <person name="Mavromatis K."/>
            <person name="Markowitz V."/>
            <person name="Palaniappan K."/>
            <person name="Ivanova N."/>
            <person name="Schaumberg A."/>
            <person name="Pati A."/>
            <person name="Liolios K."/>
            <person name="Nordberg H.P."/>
            <person name="Cantor M.N."/>
            <person name="Hua S.X."/>
            <person name="Woyke T."/>
        </authorList>
    </citation>
    <scope>NUCLEOTIDE SEQUENCE [LARGE SCALE GENOMIC DNA]</scope>
    <source>
        <strain evidence="2 3">XH-48</strain>
    </source>
</reference>
<dbReference type="Proteomes" id="UP000019024">
    <property type="component" value="Chromosome"/>
</dbReference>
<keyword evidence="1" id="KW-0812">Transmembrane</keyword>
<dbReference type="OrthoDB" id="182520at2157"/>
<keyword evidence="1" id="KW-0472">Membrane</keyword>
<name>W0JQY4_9EURY</name>
<proteinExistence type="predicted"/>
<protein>
    <submittedName>
        <fullName evidence="2">Uncharacterized protein</fullName>
    </submittedName>
</protein>
<dbReference type="EMBL" id="CP007055">
    <property type="protein sequence ID" value="AHG01014.1"/>
    <property type="molecule type" value="Genomic_DNA"/>
</dbReference>
<evidence type="ECO:0000313" key="3">
    <source>
        <dbReference type="Proteomes" id="UP000019024"/>
    </source>
</evidence>
<dbReference type="RefSeq" id="WP_049952850.1">
    <property type="nucleotide sequence ID" value="NZ_CP007055.1"/>
</dbReference>
<dbReference type="AlphaFoldDB" id="W0JQY4"/>
<accession>W0JQY4</accession>
<keyword evidence="1" id="KW-1133">Transmembrane helix</keyword>
<keyword evidence="3" id="KW-1185">Reference proteome</keyword>
<evidence type="ECO:0000313" key="2">
    <source>
        <dbReference type="EMBL" id="AHG01014.1"/>
    </source>
</evidence>